<keyword evidence="3" id="KW-1185">Reference proteome</keyword>
<proteinExistence type="predicted"/>
<evidence type="ECO:0000313" key="3">
    <source>
        <dbReference type="Proteomes" id="UP000321617"/>
    </source>
</evidence>
<evidence type="ECO:0008006" key="4">
    <source>
        <dbReference type="Google" id="ProtNLM"/>
    </source>
</evidence>
<dbReference type="OrthoDB" id="5179828at2"/>
<sequence length="267" mass="28649">MSDLETLGARLRAVAAELPRADTATAADRLAAAHAGLTEALRDSVEPAGAPRLAAAREHLDRAARHLVAACDRLDDYLSDIGLATLGEKPEETVTPTTVPSDAPPGSLDWWSRRINEISDGDAEAELREVTVTRLFSELVDLAGKGDRDAYRARLLSAGPSHGVRLSGLSWPMIRTLASDALGRPVTGRDDDLLIRFTDEPVKRLLPRLPPDVALAQLHGASSLPHRHRDAEGRETTEPPHPADAAAVGPVLVAALLRARERTRKDA</sequence>
<feature type="region of interest" description="Disordered" evidence="1">
    <location>
        <begin position="219"/>
        <end position="249"/>
    </location>
</feature>
<dbReference type="AlphaFoldDB" id="A0A562V4H7"/>
<organism evidence="2 3">
    <name type="scientific">Stackebrandtia albiflava</name>
    <dbReference type="NCBI Taxonomy" id="406432"/>
    <lineage>
        <taxon>Bacteria</taxon>
        <taxon>Bacillati</taxon>
        <taxon>Actinomycetota</taxon>
        <taxon>Actinomycetes</taxon>
        <taxon>Glycomycetales</taxon>
        <taxon>Glycomycetaceae</taxon>
        <taxon>Stackebrandtia</taxon>
    </lineage>
</organism>
<gene>
    <name evidence="2" type="ORF">LX16_3544</name>
</gene>
<evidence type="ECO:0000313" key="2">
    <source>
        <dbReference type="EMBL" id="TWJ12780.1"/>
    </source>
</evidence>
<dbReference type="EMBL" id="VLLL01000006">
    <property type="protein sequence ID" value="TWJ12780.1"/>
    <property type="molecule type" value="Genomic_DNA"/>
</dbReference>
<evidence type="ECO:0000256" key="1">
    <source>
        <dbReference type="SAM" id="MobiDB-lite"/>
    </source>
</evidence>
<dbReference type="Proteomes" id="UP000321617">
    <property type="component" value="Unassembled WGS sequence"/>
</dbReference>
<protein>
    <recommendedName>
        <fullName evidence="4">DUF222 domain-containing protein</fullName>
    </recommendedName>
</protein>
<accession>A0A562V4H7</accession>
<reference evidence="2 3" key="1">
    <citation type="journal article" date="2013" name="Stand. Genomic Sci.">
        <title>Genomic Encyclopedia of Type Strains, Phase I: The one thousand microbial genomes (KMG-I) project.</title>
        <authorList>
            <person name="Kyrpides N.C."/>
            <person name="Woyke T."/>
            <person name="Eisen J.A."/>
            <person name="Garrity G."/>
            <person name="Lilburn T.G."/>
            <person name="Beck B.J."/>
            <person name="Whitman W.B."/>
            <person name="Hugenholtz P."/>
            <person name="Klenk H.P."/>
        </authorList>
    </citation>
    <scope>NUCLEOTIDE SEQUENCE [LARGE SCALE GENOMIC DNA]</scope>
    <source>
        <strain evidence="2 3">DSM 45044</strain>
    </source>
</reference>
<name>A0A562V4H7_9ACTN</name>
<comment type="caution">
    <text evidence="2">The sequence shown here is derived from an EMBL/GenBank/DDBJ whole genome shotgun (WGS) entry which is preliminary data.</text>
</comment>
<dbReference type="RefSeq" id="WP_147140152.1">
    <property type="nucleotide sequence ID" value="NZ_BAABIJ010000002.1"/>
</dbReference>
<feature type="compositionally biased region" description="Basic and acidic residues" evidence="1">
    <location>
        <begin position="229"/>
        <end position="238"/>
    </location>
</feature>